<reference evidence="1 2" key="1">
    <citation type="submission" date="2021-06" db="EMBL/GenBank/DDBJ databases">
        <title>Complete genome sequence of Erwinia phage pEa_SNUABM_35.</title>
        <authorList>
            <person name="Kim S.G."/>
            <person name="Park S.C."/>
        </authorList>
    </citation>
    <scope>NUCLEOTIDE SEQUENCE [LARGE SCALE GENOMIC DNA]</scope>
</reference>
<dbReference type="EMBL" id="MZ443788">
    <property type="protein sequence ID" value="QZE60198.1"/>
    <property type="molecule type" value="Genomic_DNA"/>
</dbReference>
<accession>A0AAE7XRA9</accession>
<gene>
    <name evidence="1" type="ORF">pEaSNUABM35_00281</name>
</gene>
<protein>
    <submittedName>
        <fullName evidence="1">Uncharacterized protein</fullName>
    </submittedName>
</protein>
<evidence type="ECO:0000313" key="2">
    <source>
        <dbReference type="Proteomes" id="UP000827806"/>
    </source>
</evidence>
<evidence type="ECO:0000313" key="1">
    <source>
        <dbReference type="EMBL" id="QZE60198.1"/>
    </source>
</evidence>
<sequence length="111" mass="13090">MKKVTASVNAVHGERVVPIFFGEDDGKPYIGKAFWDSLCLRDDLFKEPETQQVLHNDQRMNRTEFIRVSTFPDVIQALRRCTNYIRYFEYISDEDIEDLSEALSHWVNEDE</sequence>
<keyword evidence="2" id="KW-1185">Reference proteome</keyword>
<dbReference type="Proteomes" id="UP000827806">
    <property type="component" value="Segment"/>
</dbReference>
<name>A0AAE7XRA9_9CAUD</name>
<proteinExistence type="predicted"/>
<organism evidence="1 2">
    <name type="scientific">Erwinia phage pEa_SNUABM_35</name>
    <dbReference type="NCBI Taxonomy" id="2869557"/>
    <lineage>
        <taxon>Viruses</taxon>
        <taxon>Duplodnaviria</taxon>
        <taxon>Heunggongvirae</taxon>
        <taxon>Uroviricota</taxon>
        <taxon>Caudoviricetes</taxon>
        <taxon>Alexandravirus</taxon>
        <taxon>Alexandravirus SNUABM35</taxon>
    </lineage>
</organism>